<protein>
    <submittedName>
        <fullName evidence="2">Uncharacterized protein</fullName>
    </submittedName>
</protein>
<dbReference type="AlphaFoldDB" id="A0A2H0YNS3"/>
<evidence type="ECO:0000313" key="2">
    <source>
        <dbReference type="EMBL" id="PIS40145.1"/>
    </source>
</evidence>
<accession>A0A2H0YNS3</accession>
<sequence>MYEKTFLGWPRSISHFVSMWFPRGGNQWVGERAIGAVPLWYQPGGMAHLHGGWRCPRARRRHWCGGTKNKEPEDGVVDGGGAKRSTMWRNLRQASSRRD</sequence>
<evidence type="ECO:0000256" key="1">
    <source>
        <dbReference type="SAM" id="MobiDB-lite"/>
    </source>
</evidence>
<comment type="caution">
    <text evidence="2">The sequence shown here is derived from an EMBL/GenBank/DDBJ whole genome shotgun (WGS) entry which is preliminary data.</text>
</comment>
<name>A0A2H0YNS3_9BACT</name>
<dbReference type="Proteomes" id="UP000231472">
    <property type="component" value="Unassembled WGS sequence"/>
</dbReference>
<organism evidence="2 3">
    <name type="scientific">Candidatus Nealsonbacteria bacterium CG08_land_8_20_14_0_20_36_22</name>
    <dbReference type="NCBI Taxonomy" id="1974704"/>
    <lineage>
        <taxon>Bacteria</taxon>
        <taxon>Candidatus Nealsoniibacteriota</taxon>
    </lineage>
</organism>
<feature type="region of interest" description="Disordered" evidence="1">
    <location>
        <begin position="66"/>
        <end position="99"/>
    </location>
</feature>
<reference evidence="3" key="1">
    <citation type="submission" date="2017-09" db="EMBL/GenBank/DDBJ databases">
        <title>Depth-based differentiation of microbial function through sediment-hosted aquifers and enrichment of novel symbionts in the deep terrestrial subsurface.</title>
        <authorList>
            <person name="Probst A.J."/>
            <person name="Ladd B."/>
            <person name="Jarett J.K."/>
            <person name="Geller-Mcgrath D.E."/>
            <person name="Sieber C.M.K."/>
            <person name="Emerson J.B."/>
            <person name="Anantharaman K."/>
            <person name="Thomas B.C."/>
            <person name="Malmstrom R."/>
            <person name="Stieglmeier M."/>
            <person name="Klingl A."/>
            <person name="Woyke T."/>
            <person name="Ryan C.M."/>
            <person name="Banfield J.F."/>
        </authorList>
    </citation>
    <scope>NUCLEOTIDE SEQUENCE [LARGE SCALE GENOMIC DNA]</scope>
</reference>
<dbReference type="EMBL" id="PEYC01000025">
    <property type="protein sequence ID" value="PIS40145.1"/>
    <property type="molecule type" value="Genomic_DNA"/>
</dbReference>
<evidence type="ECO:0000313" key="3">
    <source>
        <dbReference type="Proteomes" id="UP000231472"/>
    </source>
</evidence>
<gene>
    <name evidence="2" type="ORF">COT32_01330</name>
</gene>
<proteinExistence type="predicted"/>